<dbReference type="RefSeq" id="XP_020503135.1">
    <property type="nucleotide sequence ID" value="XM_020647479.3"/>
</dbReference>
<dbReference type="InParanoid" id="A0A3Q3MI81"/>
<feature type="compositionally biased region" description="Low complexity" evidence="1">
    <location>
        <begin position="270"/>
        <end position="286"/>
    </location>
</feature>
<dbReference type="AlphaFoldDB" id="A0A3Q3MI81"/>
<evidence type="ECO:0000256" key="2">
    <source>
        <dbReference type="SAM" id="SignalP"/>
    </source>
</evidence>
<name>A0A3Q3MI81_9LABR</name>
<dbReference type="Proteomes" id="UP000261660">
    <property type="component" value="Unplaced"/>
</dbReference>
<feature type="region of interest" description="Disordered" evidence="1">
    <location>
        <begin position="27"/>
        <end position="92"/>
    </location>
</feature>
<reference evidence="3" key="2">
    <citation type="submission" date="2025-09" db="UniProtKB">
        <authorList>
            <consortium name="Ensembl"/>
        </authorList>
    </citation>
    <scope>IDENTIFICATION</scope>
</reference>
<dbReference type="STRING" id="56723.ENSLBEP00000019930"/>
<dbReference type="Gene3D" id="1.10.790.10">
    <property type="entry name" value="Prion/Doppel protein, beta-ribbon domain"/>
    <property type="match status" value="1"/>
</dbReference>
<protein>
    <submittedName>
        <fullName evidence="3">Heavy metal-associated isoprenylated plant protein 33-like</fullName>
    </submittedName>
</protein>
<feature type="signal peptide" evidence="2">
    <location>
        <begin position="1"/>
        <end position="23"/>
    </location>
</feature>
<feature type="region of interest" description="Disordered" evidence="1">
    <location>
        <begin position="219"/>
        <end position="314"/>
    </location>
</feature>
<accession>A0A3Q3MI81</accession>
<dbReference type="GO" id="GO:0051260">
    <property type="term" value="P:protein homooligomerization"/>
    <property type="evidence" value="ECO:0007669"/>
    <property type="project" value="InterPro"/>
</dbReference>
<feature type="chain" id="PRO_5018597331" evidence="2">
    <location>
        <begin position="24"/>
        <end position="385"/>
    </location>
</feature>
<dbReference type="InterPro" id="IPR036924">
    <property type="entry name" value="Prion/Doppel_b-ribbon_dom_sf"/>
</dbReference>
<organism evidence="3 4">
    <name type="scientific">Labrus bergylta</name>
    <name type="common">ballan wrasse</name>
    <dbReference type="NCBI Taxonomy" id="56723"/>
    <lineage>
        <taxon>Eukaryota</taxon>
        <taxon>Metazoa</taxon>
        <taxon>Chordata</taxon>
        <taxon>Craniata</taxon>
        <taxon>Vertebrata</taxon>
        <taxon>Euteleostomi</taxon>
        <taxon>Actinopterygii</taxon>
        <taxon>Neopterygii</taxon>
        <taxon>Teleostei</taxon>
        <taxon>Neoteleostei</taxon>
        <taxon>Acanthomorphata</taxon>
        <taxon>Eupercaria</taxon>
        <taxon>Labriformes</taxon>
        <taxon>Labridae</taxon>
        <taxon>Labrus</taxon>
    </lineage>
</organism>
<dbReference type="GO" id="GO:0016020">
    <property type="term" value="C:membrane"/>
    <property type="evidence" value="ECO:0007669"/>
    <property type="project" value="InterPro"/>
</dbReference>
<dbReference type="GeneID" id="109994235"/>
<reference evidence="3" key="1">
    <citation type="submission" date="2025-08" db="UniProtKB">
        <authorList>
            <consortium name="Ensembl"/>
        </authorList>
    </citation>
    <scope>IDENTIFICATION</scope>
</reference>
<sequence>MKLTSVSVFCLSLLLFGTHFSLAKRGTGGGFGKGFGSRKTWSNKGNTQSKSNTGQRNNQGSNSQGGYPKQPGQPNRGDYPRQPGGGYHQYPVRGSPYGGGIGGYGSPGSYGGYPGGYINQNPNNRILSPRFGGSLGYLGNGARGGSRFSQSVQQMGMHPNDKSRGFGRTAVMAAAGGAMAGMALGYGLGRFPRPHFHFHSPQEEYYYNHYMYRKCGTRSSPTNDFAREQKYSQPPETYHSYMDSCMKKTDPLPAENPKTNNKPAATTSDTGNVNNTTEANTTAIENSSTFASSSQSLINQPEANPEDDDDDDDDTVSIVEIGYPALIEQIKARRCLELYLNYSNEYFIRQSGGVQGLEMGWRGLLAVFTSTLLMLHSSNMLILLH</sequence>
<evidence type="ECO:0000313" key="3">
    <source>
        <dbReference type="Ensembl" id="ENSLBEP00000019930.1"/>
    </source>
</evidence>
<proteinExistence type="predicted"/>
<feature type="compositionally biased region" description="Polar residues" evidence="1">
    <location>
        <begin position="42"/>
        <end position="65"/>
    </location>
</feature>
<evidence type="ECO:0000256" key="1">
    <source>
        <dbReference type="SAM" id="MobiDB-lite"/>
    </source>
</evidence>
<feature type="compositionally biased region" description="Polar residues" evidence="1">
    <location>
        <begin position="287"/>
        <end position="302"/>
    </location>
</feature>
<feature type="compositionally biased region" description="Polar residues" evidence="1">
    <location>
        <begin position="257"/>
        <end position="269"/>
    </location>
</feature>
<keyword evidence="2" id="KW-0732">Signal</keyword>
<dbReference type="Ensembl" id="ENSLBET00000021003.1">
    <property type="protein sequence ID" value="ENSLBEP00000019930.1"/>
    <property type="gene ID" value="ENSLBEG00000015334.1"/>
</dbReference>
<evidence type="ECO:0000313" key="4">
    <source>
        <dbReference type="Proteomes" id="UP000261660"/>
    </source>
</evidence>
<dbReference type="GeneTree" id="ENSGT00530000064873"/>
<dbReference type="OrthoDB" id="7617494at2759"/>
<keyword evidence="4" id="KW-1185">Reference proteome</keyword>
<feature type="compositionally biased region" description="Acidic residues" evidence="1">
    <location>
        <begin position="304"/>
        <end position="314"/>
    </location>
</feature>
<dbReference type="SUPFAM" id="SSF54098">
    <property type="entry name" value="Prion-like"/>
    <property type="match status" value="1"/>
</dbReference>